<comment type="subunit">
    <text evidence="4 8">Dimer of large and small chains.</text>
</comment>
<reference evidence="10" key="1">
    <citation type="journal article" date="2020" name="mSystems">
        <title>Genome- and Community-Level Interaction Insights into Carbon Utilization and Element Cycling Functions of Hydrothermarchaeota in Hydrothermal Sediment.</title>
        <authorList>
            <person name="Zhou Z."/>
            <person name="Liu Y."/>
            <person name="Xu W."/>
            <person name="Pan J."/>
            <person name="Luo Z.H."/>
            <person name="Li M."/>
        </authorList>
    </citation>
    <scope>NUCLEOTIDE SEQUENCE [LARGE SCALE GENOMIC DNA]</scope>
    <source>
        <strain evidence="10">SpSt-1224</strain>
    </source>
</reference>
<dbReference type="InterPro" id="IPR019455">
    <property type="entry name" value="Acetolactate_synth_ssu_C"/>
</dbReference>
<gene>
    <name evidence="10" type="primary">ilvN</name>
    <name evidence="10" type="ORF">ENN98_04450</name>
</gene>
<keyword evidence="6 8" id="KW-0100">Branched-chain amino acid biosynthesis</keyword>
<accession>A0A7C2XPB1</accession>
<evidence type="ECO:0000256" key="3">
    <source>
        <dbReference type="ARBA" id="ARBA00006341"/>
    </source>
</evidence>
<dbReference type="GO" id="GO:1990610">
    <property type="term" value="F:acetolactate synthase regulator activity"/>
    <property type="evidence" value="ECO:0007669"/>
    <property type="project" value="UniProtKB-UniRule"/>
</dbReference>
<comment type="similarity">
    <text evidence="3 8">Belongs to the acetolactate synthase small subunit family.</text>
</comment>
<dbReference type="SUPFAM" id="SSF55021">
    <property type="entry name" value="ACT-like"/>
    <property type="match status" value="2"/>
</dbReference>
<dbReference type="AlphaFoldDB" id="A0A7C2XPB1"/>
<evidence type="ECO:0000256" key="7">
    <source>
        <dbReference type="ARBA" id="ARBA00048670"/>
    </source>
</evidence>
<dbReference type="Pfam" id="PF10369">
    <property type="entry name" value="ALS_ss_C"/>
    <property type="match status" value="1"/>
</dbReference>
<dbReference type="FunFam" id="3.30.70.260:FF:000001">
    <property type="entry name" value="Acetolactate synthase, small subunit"/>
    <property type="match status" value="1"/>
</dbReference>
<evidence type="ECO:0000256" key="4">
    <source>
        <dbReference type="ARBA" id="ARBA00011744"/>
    </source>
</evidence>
<dbReference type="CDD" id="cd04878">
    <property type="entry name" value="ACT_AHAS"/>
    <property type="match status" value="1"/>
</dbReference>
<evidence type="ECO:0000256" key="6">
    <source>
        <dbReference type="ARBA" id="ARBA00023304"/>
    </source>
</evidence>
<dbReference type="UniPathway" id="UPA00049">
    <property type="reaction ID" value="UER00059"/>
</dbReference>
<evidence type="ECO:0000313" key="10">
    <source>
        <dbReference type="EMBL" id="HET97933.1"/>
    </source>
</evidence>
<proteinExistence type="inferred from homology"/>
<evidence type="ECO:0000256" key="5">
    <source>
        <dbReference type="ARBA" id="ARBA00022605"/>
    </source>
</evidence>
<keyword evidence="5 8" id="KW-0028">Amino-acid biosynthesis</keyword>
<feature type="domain" description="ACT" evidence="9">
    <location>
        <begin position="4"/>
        <end position="78"/>
    </location>
</feature>
<name>A0A7C2XPB1_9BACT</name>
<dbReference type="Pfam" id="PF22629">
    <property type="entry name" value="ACT_AHAS_ss"/>
    <property type="match status" value="1"/>
</dbReference>
<dbReference type="Gene3D" id="3.30.70.1150">
    <property type="entry name" value="ACT-like. Chain A, domain 2"/>
    <property type="match status" value="1"/>
</dbReference>
<dbReference type="PANTHER" id="PTHR30239:SF0">
    <property type="entry name" value="ACETOLACTATE SYNTHASE SMALL SUBUNIT 1, CHLOROPLASTIC"/>
    <property type="match status" value="1"/>
</dbReference>
<dbReference type="FunFam" id="3.30.70.1150:FF:000001">
    <property type="entry name" value="Acetolactate synthase small subunit"/>
    <property type="match status" value="1"/>
</dbReference>
<dbReference type="PROSITE" id="PS51671">
    <property type="entry name" value="ACT"/>
    <property type="match status" value="1"/>
</dbReference>
<dbReference type="InterPro" id="IPR039557">
    <property type="entry name" value="AHAS_ACT"/>
</dbReference>
<dbReference type="InterPro" id="IPR045865">
    <property type="entry name" value="ACT-like_dom_sf"/>
</dbReference>
<organism evidence="10">
    <name type="scientific">Desulfurivibrio alkaliphilus</name>
    <dbReference type="NCBI Taxonomy" id="427923"/>
    <lineage>
        <taxon>Bacteria</taxon>
        <taxon>Pseudomonadati</taxon>
        <taxon>Thermodesulfobacteriota</taxon>
        <taxon>Desulfobulbia</taxon>
        <taxon>Desulfobulbales</taxon>
        <taxon>Desulfobulbaceae</taxon>
        <taxon>Desulfurivibrio</taxon>
    </lineage>
</organism>
<dbReference type="InterPro" id="IPR004789">
    <property type="entry name" value="Acetalactate_synth_ssu"/>
</dbReference>
<dbReference type="Gene3D" id="3.30.70.260">
    <property type="match status" value="1"/>
</dbReference>
<protein>
    <recommendedName>
        <fullName evidence="8">Acetolactate synthase small subunit</fullName>
        <shortName evidence="8">AHAS</shortName>
        <shortName evidence="8">ALS</shortName>
        <ecNumber evidence="8">2.2.1.6</ecNumber>
    </recommendedName>
    <alternativeName>
        <fullName evidence="8">Acetohydroxy-acid synthase small subunit</fullName>
    </alternativeName>
</protein>
<dbReference type="GO" id="GO:0003984">
    <property type="term" value="F:acetolactate synthase activity"/>
    <property type="evidence" value="ECO:0007669"/>
    <property type="project" value="UniProtKB-UniRule"/>
</dbReference>
<dbReference type="InterPro" id="IPR054480">
    <property type="entry name" value="AHAS_small-like_ACT"/>
</dbReference>
<sequence>MKHTISVLLQNKPGVLSRVTGLFSGRGFNIDSLAVAETLEKDVSCLTLVTHGDEAIIEQITKQLHKLIDVIKVTDMAEHDHVEREMALIRVKAEAGTRAEVLRVIDIFRGKVVDVSPKSYVVEVTGSKTKLQAIIDIMRPIGIQEIVRTGGIAITRGKKF</sequence>
<comment type="function">
    <text evidence="8">Catalyzes the conversion of 2 pyruvate molecules into acetolactate in the first common step of the biosynthetic pathway of the branched-amino acids such as leucine, isoleucine, and valine.</text>
</comment>
<evidence type="ECO:0000256" key="8">
    <source>
        <dbReference type="RuleBase" id="RU368092"/>
    </source>
</evidence>
<comment type="caution">
    <text evidence="10">The sequence shown here is derived from an EMBL/GenBank/DDBJ whole genome shotgun (WGS) entry which is preliminary data.</text>
</comment>
<dbReference type="GO" id="GO:0009099">
    <property type="term" value="P:L-valine biosynthetic process"/>
    <property type="evidence" value="ECO:0007669"/>
    <property type="project" value="UniProtKB-UniRule"/>
</dbReference>
<dbReference type="PANTHER" id="PTHR30239">
    <property type="entry name" value="ACETOLACTATE SYNTHASE SMALL SUBUNIT"/>
    <property type="match status" value="1"/>
</dbReference>
<comment type="pathway">
    <text evidence="2 8">Amino-acid biosynthesis; L-valine biosynthesis; L-valine from pyruvate: step 1/4.</text>
</comment>
<dbReference type="NCBIfam" id="TIGR00119">
    <property type="entry name" value="acolac_sm"/>
    <property type="match status" value="1"/>
</dbReference>
<dbReference type="Proteomes" id="UP000885986">
    <property type="component" value="Unassembled WGS sequence"/>
</dbReference>
<dbReference type="EC" id="2.2.1.6" evidence="8"/>
<dbReference type="GO" id="GO:0005829">
    <property type="term" value="C:cytosol"/>
    <property type="evidence" value="ECO:0007669"/>
    <property type="project" value="TreeGrafter"/>
</dbReference>
<dbReference type="InterPro" id="IPR027271">
    <property type="entry name" value="Acetolactate_synth/TF_NikR_C"/>
</dbReference>
<dbReference type="NCBIfam" id="NF008864">
    <property type="entry name" value="PRK11895.1"/>
    <property type="match status" value="1"/>
</dbReference>
<keyword evidence="8 10" id="KW-0808">Transferase</keyword>
<comment type="catalytic activity">
    <reaction evidence="7 8">
        <text>2 pyruvate + H(+) = (2S)-2-acetolactate + CO2</text>
        <dbReference type="Rhea" id="RHEA:25249"/>
        <dbReference type="ChEBI" id="CHEBI:15361"/>
        <dbReference type="ChEBI" id="CHEBI:15378"/>
        <dbReference type="ChEBI" id="CHEBI:16526"/>
        <dbReference type="ChEBI" id="CHEBI:58476"/>
        <dbReference type="EC" id="2.2.1.6"/>
    </reaction>
</comment>
<evidence type="ECO:0000256" key="1">
    <source>
        <dbReference type="ARBA" id="ARBA00004974"/>
    </source>
</evidence>
<dbReference type="UniPathway" id="UPA00047">
    <property type="reaction ID" value="UER00055"/>
</dbReference>
<comment type="pathway">
    <text evidence="1 8">Amino-acid biosynthesis; L-isoleucine biosynthesis; L-isoleucine from 2-oxobutanoate: step 1/4.</text>
</comment>
<evidence type="ECO:0000256" key="2">
    <source>
        <dbReference type="ARBA" id="ARBA00005025"/>
    </source>
</evidence>
<dbReference type="EMBL" id="DSDS01000102">
    <property type="protein sequence ID" value="HET97933.1"/>
    <property type="molecule type" value="Genomic_DNA"/>
</dbReference>
<dbReference type="InterPro" id="IPR002912">
    <property type="entry name" value="ACT_dom"/>
</dbReference>
<evidence type="ECO:0000259" key="9">
    <source>
        <dbReference type="PROSITE" id="PS51671"/>
    </source>
</evidence>
<dbReference type="GO" id="GO:0009097">
    <property type="term" value="P:isoleucine biosynthetic process"/>
    <property type="evidence" value="ECO:0007669"/>
    <property type="project" value="UniProtKB-UniRule"/>
</dbReference>